<reference evidence="1 2" key="1">
    <citation type="submission" date="2016-11" db="EMBL/GenBank/DDBJ databases">
        <authorList>
            <person name="Jaros S."/>
            <person name="Januszkiewicz K."/>
            <person name="Wedrychowicz H."/>
        </authorList>
    </citation>
    <scope>NUCLEOTIDE SEQUENCE [LARGE SCALE GENOMIC DNA]</scope>
    <source>
        <strain evidence="1 2">DSM 18772</strain>
    </source>
</reference>
<keyword evidence="2" id="KW-1185">Reference proteome</keyword>
<dbReference type="EMBL" id="FQYR01000010">
    <property type="protein sequence ID" value="SHK46551.1"/>
    <property type="molecule type" value="Genomic_DNA"/>
</dbReference>
<dbReference type="RefSeq" id="WP_143185384.1">
    <property type="nucleotide sequence ID" value="NZ_FQYR01000010.1"/>
</dbReference>
<accession>A0A1M6SP92</accession>
<sequence length="134" mass="15131">MEEIGDKVLCFIAEIIASHSRDYDSFDERNALLLGLSNYLNGSGLVIINSASKWFQPVYELIRSNKLDAGFALVDGSLVLRKSAYSKEQLARLSSMTNEEYPQVLLYSPTGIGLFLLKLRKKWREVKGVLNRKS</sequence>
<name>A0A1M6SP92_9BACT</name>
<evidence type="ECO:0000313" key="2">
    <source>
        <dbReference type="Proteomes" id="UP000184510"/>
    </source>
</evidence>
<organism evidence="1 2">
    <name type="scientific">Rubritalea squalenifaciens DSM 18772</name>
    <dbReference type="NCBI Taxonomy" id="1123071"/>
    <lineage>
        <taxon>Bacteria</taxon>
        <taxon>Pseudomonadati</taxon>
        <taxon>Verrucomicrobiota</taxon>
        <taxon>Verrucomicrobiia</taxon>
        <taxon>Verrucomicrobiales</taxon>
        <taxon>Rubritaleaceae</taxon>
        <taxon>Rubritalea</taxon>
    </lineage>
</organism>
<dbReference type="Proteomes" id="UP000184510">
    <property type="component" value="Unassembled WGS sequence"/>
</dbReference>
<protein>
    <submittedName>
        <fullName evidence="1">Uncharacterized protein</fullName>
    </submittedName>
</protein>
<proteinExistence type="predicted"/>
<dbReference type="InParanoid" id="A0A1M6SP92"/>
<dbReference type="AlphaFoldDB" id="A0A1M6SP92"/>
<gene>
    <name evidence="1" type="ORF">SAMN02745181_3852</name>
</gene>
<evidence type="ECO:0000313" key="1">
    <source>
        <dbReference type="EMBL" id="SHK46551.1"/>
    </source>
</evidence>
<dbReference type="STRING" id="1123071.SAMN02745181_3852"/>